<keyword evidence="1 3" id="KW-0560">Oxidoreductase</keyword>
<dbReference type="EMBL" id="JACCAT010000001">
    <property type="protein sequence ID" value="NYH11905.1"/>
    <property type="molecule type" value="Genomic_DNA"/>
</dbReference>
<dbReference type="GO" id="GO:0016491">
    <property type="term" value="F:oxidoreductase activity"/>
    <property type="evidence" value="ECO:0007669"/>
    <property type="project" value="UniProtKB-KW"/>
</dbReference>
<feature type="domain" description="FAD dependent oxidoreductase" evidence="2">
    <location>
        <begin position="59"/>
        <end position="348"/>
    </location>
</feature>
<dbReference type="GO" id="GO:0005737">
    <property type="term" value="C:cytoplasm"/>
    <property type="evidence" value="ECO:0007669"/>
    <property type="project" value="TreeGrafter"/>
</dbReference>
<dbReference type="InterPro" id="IPR036188">
    <property type="entry name" value="FAD/NAD-bd_sf"/>
</dbReference>
<dbReference type="Pfam" id="PF01266">
    <property type="entry name" value="DAO"/>
    <property type="match status" value="1"/>
</dbReference>
<evidence type="ECO:0000256" key="1">
    <source>
        <dbReference type="ARBA" id="ARBA00023002"/>
    </source>
</evidence>
<name>A0A7Y9W0A5_9PSED</name>
<comment type="caution">
    <text evidence="3">The sequence shown here is derived from an EMBL/GenBank/DDBJ whole genome shotgun (WGS) entry which is preliminary data.</text>
</comment>
<dbReference type="PANTHER" id="PTHR13847">
    <property type="entry name" value="SARCOSINE DEHYDROGENASE-RELATED"/>
    <property type="match status" value="1"/>
</dbReference>
<dbReference type="Gene3D" id="3.30.9.10">
    <property type="entry name" value="D-Amino Acid Oxidase, subunit A, domain 2"/>
    <property type="match status" value="1"/>
</dbReference>
<dbReference type="EC" id="1.4.99.-" evidence="3"/>
<proteinExistence type="predicted"/>
<sequence>MAIGEVVPLSRPGVMQKIPRWLLDQEGPLALRASALPGMLPWFLRFLACAKQSKSEEIARDIASLTLHAHTDYAPLLQACTEQGLLREGPVIKLFGSAAGMEQERPHLALRTALGFKAEILDAAAIADLEPSLAGKFSHGLLFPDWRSVSDTEGFIAALTQSFIDQGGVRVRGQVKRLDEWAERASGVILADDERYAADHVVIAAGVGSRQFFAQLDVQIPLIGIAGYQVLLPAEVERVQHSVIFPDGGFCISPMTRGLQIGGTMEFARPNAEPNFKRAEIILEKARKIIPGLRLSDLEYGVGYRPYLPDTKPVIDRSTRLSNVFMALGHGQLGLTLGATTGRLIAQMVAGRPPAQNLEPFSAKRFYI</sequence>
<protein>
    <submittedName>
        <fullName evidence="3">D-amino-acid dehydrogenase</fullName>
        <ecNumber evidence="3">1.4.99.-</ecNumber>
    </submittedName>
</protein>
<organism evidence="3 4">
    <name type="scientific">Pseudomonas moraviensis</name>
    <dbReference type="NCBI Taxonomy" id="321662"/>
    <lineage>
        <taxon>Bacteria</taxon>
        <taxon>Pseudomonadati</taxon>
        <taxon>Pseudomonadota</taxon>
        <taxon>Gammaproteobacteria</taxon>
        <taxon>Pseudomonadales</taxon>
        <taxon>Pseudomonadaceae</taxon>
        <taxon>Pseudomonas</taxon>
    </lineage>
</organism>
<reference evidence="3 4" key="1">
    <citation type="submission" date="2020-07" db="EMBL/GenBank/DDBJ databases">
        <title>Exploring microbial biodiversity for novel pathways involved in the catabolism of aromatic compounds derived from lignin.</title>
        <authorList>
            <person name="Elkins J."/>
        </authorList>
    </citation>
    <scope>NUCLEOTIDE SEQUENCE [LARGE SCALE GENOMIC DNA]</scope>
    <source>
        <strain evidence="3 4">VanB</strain>
    </source>
</reference>
<dbReference type="SUPFAM" id="SSF51905">
    <property type="entry name" value="FAD/NAD(P)-binding domain"/>
    <property type="match status" value="1"/>
</dbReference>
<evidence type="ECO:0000313" key="3">
    <source>
        <dbReference type="EMBL" id="NYH11905.1"/>
    </source>
</evidence>
<dbReference type="AlphaFoldDB" id="A0A7Y9W0A5"/>
<accession>A0A7Y9W0A5</accession>
<dbReference type="Proteomes" id="UP000553035">
    <property type="component" value="Unassembled WGS sequence"/>
</dbReference>
<dbReference type="PANTHER" id="PTHR13847:SF289">
    <property type="entry name" value="GLYCINE OXIDASE"/>
    <property type="match status" value="1"/>
</dbReference>
<gene>
    <name evidence="3" type="ORF">GGI52_004948</name>
</gene>
<evidence type="ECO:0000313" key="4">
    <source>
        <dbReference type="Proteomes" id="UP000553035"/>
    </source>
</evidence>
<dbReference type="Gene3D" id="3.50.50.60">
    <property type="entry name" value="FAD/NAD(P)-binding domain"/>
    <property type="match status" value="1"/>
</dbReference>
<dbReference type="SUPFAM" id="SSF54373">
    <property type="entry name" value="FAD-linked reductases, C-terminal domain"/>
    <property type="match status" value="1"/>
</dbReference>
<dbReference type="InterPro" id="IPR006076">
    <property type="entry name" value="FAD-dep_OxRdtase"/>
</dbReference>
<evidence type="ECO:0000259" key="2">
    <source>
        <dbReference type="Pfam" id="PF01266"/>
    </source>
</evidence>